<gene>
    <name evidence="4" type="primary">bolA</name>
    <name evidence="4" type="ORF">ICMP_346</name>
</gene>
<dbReference type="Pfam" id="PF01722">
    <property type="entry name" value="BolA"/>
    <property type="match status" value="1"/>
</dbReference>
<keyword evidence="5" id="KW-1185">Reference proteome</keyword>
<dbReference type="GO" id="GO:0006351">
    <property type="term" value="P:DNA-templated transcription"/>
    <property type="evidence" value="ECO:0007669"/>
    <property type="project" value="TreeGrafter"/>
</dbReference>
<dbReference type="InterPro" id="IPR036065">
    <property type="entry name" value="BolA-like_sf"/>
</dbReference>
<dbReference type="InterPro" id="IPR050961">
    <property type="entry name" value="BolA/IbaG_stress_morph_reg"/>
</dbReference>
<dbReference type="KEGG" id="icp:ICMP_346"/>
<comment type="similarity">
    <text evidence="1 3">Belongs to the BolA/IbaG family.</text>
</comment>
<dbReference type="Gene3D" id="3.30.300.90">
    <property type="entry name" value="BolA-like"/>
    <property type="match status" value="1"/>
</dbReference>
<proteinExistence type="inferred from homology"/>
<organism evidence="4 5">
    <name type="scientific">Candidatus Ishikawaella capsulata Mpkobe</name>
    <dbReference type="NCBI Taxonomy" id="476281"/>
    <lineage>
        <taxon>Bacteria</taxon>
        <taxon>Pseudomonadati</taxon>
        <taxon>Pseudomonadota</taxon>
        <taxon>Gammaproteobacteria</taxon>
        <taxon>Enterobacterales</taxon>
        <taxon>Enterobacteriaceae</taxon>
        <taxon>Candidatus Ishikawella</taxon>
    </lineage>
</organism>
<name>C5WCZ3_9ENTR</name>
<dbReference type="InterPro" id="IPR002634">
    <property type="entry name" value="BolA"/>
</dbReference>
<dbReference type="FunFam" id="3.30.300.90:FF:000001">
    <property type="entry name" value="Transcriptional regulator BolA"/>
    <property type="match status" value="1"/>
</dbReference>
<evidence type="ECO:0000313" key="4">
    <source>
        <dbReference type="EMBL" id="BAH83199.1"/>
    </source>
</evidence>
<accession>C5WCZ3</accession>
<protein>
    <recommendedName>
        <fullName evidence="2">DNA-binding transcriptional regulator BolA</fullName>
    </recommendedName>
</protein>
<dbReference type="HOGENOM" id="CLU_109462_2_0_6"/>
<sequence length="130" mass="15176">MNISNIIFNRLIDKINAAYLSLLRSLIMIREQITEKLHKAFEPIYLEVHNESYRHNVPAGSESHFKVIIVSDIFMGQKLLDRHRSIYKELIEELAESVYALALHTYTTKEWTKINNTIIASPNCRADMRT</sequence>
<reference evidence="4 5" key="1">
    <citation type="journal article" date="2011" name="Genome Biol. Evol.">
        <title>Reductive evolution of bacterial genome in insect gut environment.</title>
        <authorList>
            <person name="Nikoh N."/>
            <person name="Hosokawa T."/>
            <person name="Ohshima K."/>
            <person name="Hattori M."/>
            <person name="Fukatsu T."/>
        </authorList>
    </citation>
    <scope>NUCLEOTIDE SEQUENCE [LARGE SCALE GENOMIC DNA]</scope>
    <source>
        <strain evidence="4 5">Mpkobe</strain>
    </source>
</reference>
<dbReference type="GO" id="GO:0005829">
    <property type="term" value="C:cytosol"/>
    <property type="evidence" value="ECO:0007669"/>
    <property type="project" value="TreeGrafter"/>
</dbReference>
<dbReference type="PANTHER" id="PTHR46229:SF2">
    <property type="entry name" value="BOLA-LIKE PROTEIN 1"/>
    <property type="match status" value="1"/>
</dbReference>
<evidence type="ECO:0000313" key="5">
    <source>
        <dbReference type="Proteomes" id="UP000061704"/>
    </source>
</evidence>
<evidence type="ECO:0000256" key="3">
    <source>
        <dbReference type="RuleBase" id="RU003860"/>
    </source>
</evidence>
<dbReference type="EMBL" id="AP010872">
    <property type="protein sequence ID" value="BAH83199.1"/>
    <property type="molecule type" value="Genomic_DNA"/>
</dbReference>
<dbReference type="SUPFAM" id="SSF82657">
    <property type="entry name" value="BolA-like"/>
    <property type="match status" value="1"/>
</dbReference>
<dbReference type="PANTHER" id="PTHR46229">
    <property type="entry name" value="BOLA TRANSCRIPTION REGULATOR"/>
    <property type="match status" value="1"/>
</dbReference>
<evidence type="ECO:0000256" key="2">
    <source>
        <dbReference type="ARBA" id="ARBA00074073"/>
    </source>
</evidence>
<dbReference type="NCBIfam" id="NF008638">
    <property type="entry name" value="PRK11628.1"/>
    <property type="match status" value="1"/>
</dbReference>
<dbReference type="Proteomes" id="UP000061704">
    <property type="component" value="Chromosome"/>
</dbReference>
<dbReference type="STRING" id="476281.ICMP_346"/>
<dbReference type="AlphaFoldDB" id="C5WCZ3"/>
<dbReference type="GO" id="GO:1990229">
    <property type="term" value="C:iron-sulfur cluster assembly complex"/>
    <property type="evidence" value="ECO:0007669"/>
    <property type="project" value="UniProtKB-ARBA"/>
</dbReference>
<evidence type="ECO:0000256" key="1">
    <source>
        <dbReference type="ARBA" id="ARBA00005578"/>
    </source>
</evidence>